<reference evidence="2 3" key="1">
    <citation type="journal article" date="2019" name="BMC Genomics">
        <title>Chromosome level assembly and comparative genome analysis confirm lager-brewing yeasts originated from a single hybridization.</title>
        <authorList>
            <person name="Salazar A.N."/>
            <person name="Gorter de Vries A.R."/>
            <person name="van den Broek M."/>
            <person name="Brouwers N."/>
            <person name="de la Torre Cortes P."/>
            <person name="Kuijpers N.G.A."/>
            <person name="Daran J.G."/>
            <person name="Abeel T."/>
        </authorList>
    </citation>
    <scope>NUCLEOTIDE SEQUENCE [LARGE SCALE GENOMIC DNA]</scope>
    <source>
        <strain evidence="2 3">CBS 1483</strain>
    </source>
</reference>
<sequence length="787" mass="86418">MFDGFSNNKGKRRSFFRFGSESKNNDSEKSVRKPSVPSTIKKSTNIARTSTAETSAPDIPPRSPNRNAHSRSHSIQAPLQKETLKNTNPFLNAEDTLGDSLELTQSKEASGNDHKGIEYLQENNIIGQRTNPFTTSANSNAHFSKIKRSRPPPPPMDMKSITTSISNNTTKEEIESNNDSERDSIAISSTHNQHRRQRSEAEKLVDDIENYINEHKVSSGSSLSLDTSENSDTKASQDKLPVDVMEAPILRNVSAESSLSYVKPLIVDNEEVNKASNGNLVQSDHLKEFSSNLDDGDDKFSFSTSASGKSTKSLQQVSKDESSGFKAAHFDFAYKSNEHLGSDGSIASARKPLRITNEIDSGSSNEDDDDGLQEKGFVDSESKAFINYASDQGSSIKNDVSTQEPELPSHRRIFRVVNEDRPSFYLNSVNDTGSLTDKHSFDTASSGEYDAKSNFSSQSGLSISKGSKSTVLAALDSNGNTKSSNKTSELNSLNSISESLVPAAHSFNEHTVTIPATVDLPNPVHDAPSERSVKCSPLTSVVSNKSEKSVPLVSSYVEELRLKYYKTSNFLQAPPNLPVALKQKNNLIQPKNIKVKLRTSSKQIGIKHGKVKQKLLALETRNEESDVTATGLKNKINVDHTKEFHKLLGKENETGSISKKEGTDAEQAEDYLKDIPGDEAYNSDDIMAPLREKRGQNGSVDSVSRSNTVVSYYTRSQNRMRSGTLDNDYVNRQKLPTHISLQDYRDANARSNISRQGSVSTTNSDVVDLSYSLGHGLRVANPDSDPE</sequence>
<protein>
    <submittedName>
        <fullName evidence="2">Uncharacterized protein</fullName>
    </submittedName>
</protein>
<feature type="region of interest" description="Disordered" evidence="1">
    <location>
        <begin position="1"/>
        <end position="115"/>
    </location>
</feature>
<accession>A0A6C1DQA0</accession>
<evidence type="ECO:0000313" key="3">
    <source>
        <dbReference type="Proteomes" id="UP000501346"/>
    </source>
</evidence>
<feature type="region of interest" description="Disordered" evidence="1">
    <location>
        <begin position="130"/>
        <end position="200"/>
    </location>
</feature>
<dbReference type="EMBL" id="CP048985">
    <property type="protein sequence ID" value="QID78753.1"/>
    <property type="molecule type" value="Genomic_DNA"/>
</dbReference>
<evidence type="ECO:0000256" key="1">
    <source>
        <dbReference type="SAM" id="MobiDB-lite"/>
    </source>
</evidence>
<feature type="compositionally biased region" description="Low complexity" evidence="1">
    <location>
        <begin position="160"/>
        <end position="169"/>
    </location>
</feature>
<gene>
    <name evidence="2" type="ORF">GRS66_000973</name>
</gene>
<name>A0A6C1DQA0_SACPS</name>
<keyword evidence="3" id="KW-1185">Reference proteome</keyword>
<feature type="compositionally biased region" description="Basic and acidic residues" evidence="1">
    <location>
        <begin position="170"/>
        <end position="184"/>
    </location>
</feature>
<evidence type="ECO:0000313" key="2">
    <source>
        <dbReference type="EMBL" id="QID78753.1"/>
    </source>
</evidence>
<feature type="compositionally biased region" description="Low complexity" evidence="1">
    <location>
        <begin position="218"/>
        <end position="230"/>
    </location>
</feature>
<organism evidence="2 3">
    <name type="scientific">Saccharomyces pastorianus</name>
    <name type="common">Lager yeast</name>
    <name type="synonym">Saccharomyces cerevisiae x Saccharomyces eubayanus</name>
    <dbReference type="NCBI Taxonomy" id="27292"/>
    <lineage>
        <taxon>Eukaryota</taxon>
        <taxon>Fungi</taxon>
        <taxon>Dikarya</taxon>
        <taxon>Ascomycota</taxon>
        <taxon>Saccharomycotina</taxon>
        <taxon>Saccharomycetes</taxon>
        <taxon>Saccharomycetales</taxon>
        <taxon>Saccharomycetaceae</taxon>
        <taxon>Saccharomyces</taxon>
    </lineage>
</organism>
<dbReference type="Proteomes" id="UP000501346">
    <property type="component" value="Chromosome ScIV"/>
</dbReference>
<feature type="compositionally biased region" description="Polar residues" evidence="1">
    <location>
        <begin position="36"/>
        <end position="54"/>
    </location>
</feature>
<dbReference type="OrthoDB" id="4067613at2759"/>
<feature type="region of interest" description="Disordered" evidence="1">
    <location>
        <begin position="217"/>
        <end position="238"/>
    </location>
</feature>
<proteinExistence type="predicted"/>
<dbReference type="AlphaFoldDB" id="A0A6C1DQA0"/>
<feature type="compositionally biased region" description="Polar residues" evidence="1">
    <location>
        <begin position="130"/>
        <end position="142"/>
    </location>
</feature>